<sequence length="124" mass="13605">MPILLARLAPLLVVVALSAAAGDAMAQRGPAGNGHRASSPPRAQPRPEARPRDQDALSEAVRRVERRSQGGQVLSAERVPFDGRDVSRIKVVDSSGRIRVYMDDPRDGQRDGDRDQRRSRDDDN</sequence>
<comment type="caution">
    <text evidence="3">The sequence shown here is derived from an EMBL/GenBank/DDBJ whole genome shotgun (WGS) entry which is preliminary data.</text>
</comment>
<accession>A0A3M8ST31</accession>
<evidence type="ECO:0008006" key="5">
    <source>
        <dbReference type="Google" id="ProtNLM"/>
    </source>
</evidence>
<feature type="region of interest" description="Disordered" evidence="1">
    <location>
        <begin position="25"/>
        <end position="80"/>
    </location>
</feature>
<feature type="chain" id="PRO_5018034268" description="PepSY domain-containing protein" evidence="2">
    <location>
        <begin position="27"/>
        <end position="124"/>
    </location>
</feature>
<feature type="signal peptide" evidence="2">
    <location>
        <begin position="1"/>
        <end position="26"/>
    </location>
</feature>
<protein>
    <recommendedName>
        <fullName evidence="5">PepSY domain-containing protein</fullName>
    </recommendedName>
</protein>
<dbReference type="AlphaFoldDB" id="A0A3M8ST31"/>
<dbReference type="EMBL" id="RIBS01000010">
    <property type="protein sequence ID" value="RNF82020.1"/>
    <property type="molecule type" value="Genomic_DNA"/>
</dbReference>
<evidence type="ECO:0000256" key="1">
    <source>
        <dbReference type="SAM" id="MobiDB-lite"/>
    </source>
</evidence>
<keyword evidence="2" id="KW-0732">Signal</keyword>
<evidence type="ECO:0000313" key="4">
    <source>
        <dbReference type="Proteomes" id="UP000267049"/>
    </source>
</evidence>
<feature type="compositionally biased region" description="Basic and acidic residues" evidence="1">
    <location>
        <begin position="45"/>
        <end position="68"/>
    </location>
</feature>
<evidence type="ECO:0000256" key="2">
    <source>
        <dbReference type="SAM" id="SignalP"/>
    </source>
</evidence>
<gene>
    <name evidence="3" type="ORF">EER27_15325</name>
</gene>
<dbReference type="Proteomes" id="UP000267049">
    <property type="component" value="Unassembled WGS sequence"/>
</dbReference>
<feature type="region of interest" description="Disordered" evidence="1">
    <location>
        <begin position="97"/>
        <end position="124"/>
    </location>
</feature>
<name>A0A3M8ST31_9GAMM</name>
<reference evidence="3 4" key="1">
    <citation type="submission" date="2018-11" db="EMBL/GenBank/DDBJ databases">
        <title>Lysobacter cryohumiis sp. nov., isolated from soil in the Tianshan Mountains, Xinjiang, China.</title>
        <authorList>
            <person name="Luo Y."/>
            <person name="Sheng H."/>
        </authorList>
    </citation>
    <scope>NUCLEOTIDE SEQUENCE [LARGE SCALE GENOMIC DNA]</scope>
    <source>
        <strain evidence="3 4">ZS60</strain>
    </source>
</reference>
<feature type="compositionally biased region" description="Basic and acidic residues" evidence="1">
    <location>
        <begin position="100"/>
        <end position="124"/>
    </location>
</feature>
<dbReference type="RefSeq" id="WP_123089019.1">
    <property type="nucleotide sequence ID" value="NZ_RIBS01000010.1"/>
</dbReference>
<dbReference type="OrthoDB" id="5966765at2"/>
<proteinExistence type="predicted"/>
<evidence type="ECO:0000313" key="3">
    <source>
        <dbReference type="EMBL" id="RNF82020.1"/>
    </source>
</evidence>
<organism evidence="3 4">
    <name type="scientific">Montanilutibacter psychrotolerans</name>
    <dbReference type="NCBI Taxonomy" id="1327343"/>
    <lineage>
        <taxon>Bacteria</taxon>
        <taxon>Pseudomonadati</taxon>
        <taxon>Pseudomonadota</taxon>
        <taxon>Gammaproteobacteria</taxon>
        <taxon>Lysobacterales</taxon>
        <taxon>Lysobacteraceae</taxon>
        <taxon>Montanilutibacter</taxon>
    </lineage>
</organism>
<keyword evidence="4" id="KW-1185">Reference proteome</keyword>